<proteinExistence type="predicted"/>
<evidence type="ECO:0000256" key="1">
    <source>
        <dbReference type="SAM" id="MobiDB-lite"/>
    </source>
</evidence>
<sequence>MGLARGMQVHNAGWGAGQSALGRRNSSGRRAGARRMKKSHAWAPGVNPKESTEPISGPSGGAHGTQSAVGAGRRVLGRHTTATGGGWARRGARWYAMRAGGGAVRTGSAQQGWVAHACAAHGGHTEEGIGALGYAWRRVRPSRIGGTSLGSEQRGGTANRRTAVLGVGSTWIPHGVGRCLGTRAARWATE</sequence>
<reference evidence="2" key="1">
    <citation type="submission" date="2023-03" db="EMBL/GenBank/DDBJ databases">
        <title>Massive genome expansion in bonnet fungi (Mycena s.s.) driven by repeated elements and novel gene families across ecological guilds.</title>
        <authorList>
            <consortium name="Lawrence Berkeley National Laboratory"/>
            <person name="Harder C.B."/>
            <person name="Miyauchi S."/>
            <person name="Viragh M."/>
            <person name="Kuo A."/>
            <person name="Thoen E."/>
            <person name="Andreopoulos B."/>
            <person name="Lu D."/>
            <person name="Skrede I."/>
            <person name="Drula E."/>
            <person name="Henrissat B."/>
            <person name="Morin E."/>
            <person name="Kohler A."/>
            <person name="Barry K."/>
            <person name="LaButti K."/>
            <person name="Morin E."/>
            <person name="Salamov A."/>
            <person name="Lipzen A."/>
            <person name="Mereny Z."/>
            <person name="Hegedus B."/>
            <person name="Baldrian P."/>
            <person name="Stursova M."/>
            <person name="Weitz H."/>
            <person name="Taylor A."/>
            <person name="Grigoriev I.V."/>
            <person name="Nagy L.G."/>
            <person name="Martin F."/>
            <person name="Kauserud H."/>
        </authorList>
    </citation>
    <scope>NUCLEOTIDE SEQUENCE</scope>
    <source>
        <strain evidence="2">CBHHK002</strain>
    </source>
</reference>
<feature type="compositionally biased region" description="Basic residues" evidence="1">
    <location>
        <begin position="31"/>
        <end position="40"/>
    </location>
</feature>
<gene>
    <name evidence="2" type="ORF">DFH08DRAFT_937698</name>
</gene>
<dbReference type="Proteomes" id="UP001218218">
    <property type="component" value="Unassembled WGS sequence"/>
</dbReference>
<evidence type="ECO:0000313" key="2">
    <source>
        <dbReference type="EMBL" id="KAJ7343920.1"/>
    </source>
</evidence>
<protein>
    <submittedName>
        <fullName evidence="2">Uncharacterized protein</fullName>
    </submittedName>
</protein>
<feature type="region of interest" description="Disordered" evidence="1">
    <location>
        <begin position="1"/>
        <end position="84"/>
    </location>
</feature>
<feature type="compositionally biased region" description="Low complexity" evidence="1">
    <location>
        <begin position="19"/>
        <end position="30"/>
    </location>
</feature>
<accession>A0AAD6ZY58</accession>
<comment type="caution">
    <text evidence="2">The sequence shown here is derived from an EMBL/GenBank/DDBJ whole genome shotgun (WGS) entry which is preliminary data.</text>
</comment>
<dbReference type="EMBL" id="JARIHO010000022">
    <property type="protein sequence ID" value="KAJ7343920.1"/>
    <property type="molecule type" value="Genomic_DNA"/>
</dbReference>
<name>A0AAD6ZY58_9AGAR</name>
<evidence type="ECO:0000313" key="3">
    <source>
        <dbReference type="Proteomes" id="UP001218218"/>
    </source>
</evidence>
<organism evidence="2 3">
    <name type="scientific">Mycena albidolilacea</name>
    <dbReference type="NCBI Taxonomy" id="1033008"/>
    <lineage>
        <taxon>Eukaryota</taxon>
        <taxon>Fungi</taxon>
        <taxon>Dikarya</taxon>
        <taxon>Basidiomycota</taxon>
        <taxon>Agaricomycotina</taxon>
        <taxon>Agaricomycetes</taxon>
        <taxon>Agaricomycetidae</taxon>
        <taxon>Agaricales</taxon>
        <taxon>Marasmiineae</taxon>
        <taxon>Mycenaceae</taxon>
        <taxon>Mycena</taxon>
    </lineage>
</organism>
<dbReference type="AlphaFoldDB" id="A0AAD6ZY58"/>
<keyword evidence="3" id="KW-1185">Reference proteome</keyword>